<evidence type="ECO:0000256" key="1">
    <source>
        <dbReference type="SAM" id="Phobius"/>
    </source>
</evidence>
<sequence>MKHFECCECPLVYLPMLSPHRLCSEGLCPPIPGPPSRFIQGARLGDGSSTKLHFIPVATTEDSATLHPKHNKEGSVHRFIKLIYLKNRHMWFQMFSFLFFFLLKLYYSCNNGDYNAVSLLQV</sequence>
<keyword evidence="1" id="KW-1133">Transmembrane helix</keyword>
<protein>
    <submittedName>
        <fullName evidence="2">Uncharacterized protein</fullName>
    </submittedName>
</protein>
<dbReference type="AlphaFoldDB" id="A0AA35KYM5"/>
<keyword evidence="3" id="KW-1185">Reference proteome</keyword>
<dbReference type="EMBL" id="OX395135">
    <property type="protein sequence ID" value="CAI5786680.1"/>
    <property type="molecule type" value="Genomic_DNA"/>
</dbReference>
<keyword evidence="1" id="KW-0472">Membrane</keyword>
<feature type="transmembrane region" description="Helical" evidence="1">
    <location>
        <begin position="90"/>
        <end position="107"/>
    </location>
</feature>
<proteinExistence type="predicted"/>
<accession>A0AA35KYM5</accession>
<reference evidence="2" key="1">
    <citation type="submission" date="2022-12" db="EMBL/GenBank/DDBJ databases">
        <authorList>
            <person name="Alioto T."/>
            <person name="Alioto T."/>
            <person name="Gomez Garrido J."/>
        </authorList>
    </citation>
    <scope>NUCLEOTIDE SEQUENCE</scope>
</reference>
<evidence type="ECO:0000313" key="3">
    <source>
        <dbReference type="Proteomes" id="UP001178461"/>
    </source>
</evidence>
<gene>
    <name evidence="2" type="ORF">PODLI_1B013079</name>
</gene>
<name>A0AA35KYM5_9SAUR</name>
<evidence type="ECO:0000313" key="2">
    <source>
        <dbReference type="EMBL" id="CAI5786680.1"/>
    </source>
</evidence>
<keyword evidence="1" id="KW-0812">Transmembrane</keyword>
<organism evidence="2 3">
    <name type="scientific">Podarcis lilfordi</name>
    <name type="common">Lilford's wall lizard</name>
    <dbReference type="NCBI Taxonomy" id="74358"/>
    <lineage>
        <taxon>Eukaryota</taxon>
        <taxon>Metazoa</taxon>
        <taxon>Chordata</taxon>
        <taxon>Craniata</taxon>
        <taxon>Vertebrata</taxon>
        <taxon>Euteleostomi</taxon>
        <taxon>Lepidosauria</taxon>
        <taxon>Squamata</taxon>
        <taxon>Bifurcata</taxon>
        <taxon>Unidentata</taxon>
        <taxon>Episquamata</taxon>
        <taxon>Laterata</taxon>
        <taxon>Lacertibaenia</taxon>
        <taxon>Lacertidae</taxon>
        <taxon>Podarcis</taxon>
    </lineage>
</organism>
<dbReference type="Proteomes" id="UP001178461">
    <property type="component" value="Chromosome 10"/>
</dbReference>